<comment type="caution">
    <text evidence="2">The sequence shown here is derived from an EMBL/GenBank/DDBJ whole genome shotgun (WGS) entry which is preliminary data.</text>
</comment>
<dbReference type="Proteomes" id="UP000288216">
    <property type="component" value="Unassembled WGS sequence"/>
</dbReference>
<protein>
    <submittedName>
        <fullName evidence="2">Uncharacterized protein</fullName>
    </submittedName>
</protein>
<proteinExistence type="predicted"/>
<keyword evidence="3" id="KW-1185">Reference proteome</keyword>
<reference evidence="2 3" key="1">
    <citation type="journal article" date="2018" name="Nat. Ecol. Evol.">
        <title>Shark genomes provide insights into elasmobranch evolution and the origin of vertebrates.</title>
        <authorList>
            <person name="Hara Y"/>
            <person name="Yamaguchi K"/>
            <person name="Onimaru K"/>
            <person name="Kadota M"/>
            <person name="Koyanagi M"/>
            <person name="Keeley SD"/>
            <person name="Tatsumi K"/>
            <person name="Tanaka K"/>
            <person name="Motone F"/>
            <person name="Kageyama Y"/>
            <person name="Nozu R"/>
            <person name="Adachi N"/>
            <person name="Nishimura O"/>
            <person name="Nakagawa R"/>
            <person name="Tanegashima C"/>
            <person name="Kiyatake I"/>
            <person name="Matsumoto R"/>
            <person name="Murakumo K"/>
            <person name="Nishida K"/>
            <person name="Terakita A"/>
            <person name="Kuratani S"/>
            <person name="Sato K"/>
            <person name="Hyodo S Kuraku.S."/>
        </authorList>
    </citation>
    <scope>NUCLEOTIDE SEQUENCE [LARGE SCALE GENOMIC DNA]</scope>
</reference>
<name>A0A401NX43_SCYTO</name>
<accession>A0A401NX43</accession>
<dbReference type="AlphaFoldDB" id="A0A401NX43"/>
<evidence type="ECO:0000313" key="2">
    <source>
        <dbReference type="EMBL" id="GCB65449.1"/>
    </source>
</evidence>
<evidence type="ECO:0000313" key="3">
    <source>
        <dbReference type="Proteomes" id="UP000288216"/>
    </source>
</evidence>
<evidence type="ECO:0000256" key="1">
    <source>
        <dbReference type="SAM" id="SignalP"/>
    </source>
</evidence>
<feature type="chain" id="PRO_5019581169" evidence="1">
    <location>
        <begin position="23"/>
        <end position="68"/>
    </location>
</feature>
<dbReference type="EMBL" id="BFAA01004201">
    <property type="protein sequence ID" value="GCB65449.1"/>
    <property type="molecule type" value="Genomic_DNA"/>
</dbReference>
<sequence length="68" mass="7627">MGCHNLFVGITILFRFDLMVDSAELGTARSQRRFVFVCSHGNAKLHVYGIETPSVDLPQRGSDEFAHM</sequence>
<organism evidence="2 3">
    <name type="scientific">Scyliorhinus torazame</name>
    <name type="common">Cloudy catshark</name>
    <name type="synonym">Catulus torazame</name>
    <dbReference type="NCBI Taxonomy" id="75743"/>
    <lineage>
        <taxon>Eukaryota</taxon>
        <taxon>Metazoa</taxon>
        <taxon>Chordata</taxon>
        <taxon>Craniata</taxon>
        <taxon>Vertebrata</taxon>
        <taxon>Chondrichthyes</taxon>
        <taxon>Elasmobranchii</taxon>
        <taxon>Galeomorphii</taxon>
        <taxon>Galeoidea</taxon>
        <taxon>Carcharhiniformes</taxon>
        <taxon>Scyliorhinidae</taxon>
        <taxon>Scyliorhinus</taxon>
    </lineage>
</organism>
<keyword evidence="1" id="KW-0732">Signal</keyword>
<feature type="signal peptide" evidence="1">
    <location>
        <begin position="1"/>
        <end position="22"/>
    </location>
</feature>
<gene>
    <name evidence="2" type="ORF">scyTo_0009959</name>
</gene>